<sequence length="271" mass="31458">SEFRKLIKDLENTSLFKELIDKWKVICYRKFKGVRIPSSIEFREEGMFSSDDFDLERYPPFSVEISLYGITKKTYERVTCVPGSFEHCIRGIELLVERQIPLMLKTVVMTINKHELWEIREYAENLGVQFTFDAAINPKLDGSKEPCQLRVTPQEVVKLDLADEKRTKAWREFCQRLRSRVKSDRLYVCGAGQTSFHIDPYGELTICGMSRDPSYNLPQGSFRDGWCDFIARIREQRPKTDYQCGKCDLLPLCGQCPGWAKLENGNSEIPI</sequence>
<organism evidence="1">
    <name type="scientific">marine sediment metagenome</name>
    <dbReference type="NCBI Taxonomy" id="412755"/>
    <lineage>
        <taxon>unclassified sequences</taxon>
        <taxon>metagenomes</taxon>
        <taxon>ecological metagenomes</taxon>
    </lineage>
</organism>
<protein>
    <recommendedName>
        <fullName evidence="2">4Fe4S-binding SPASM domain-containing protein</fullName>
    </recommendedName>
</protein>
<feature type="non-terminal residue" evidence="1">
    <location>
        <position position="1"/>
    </location>
</feature>
<gene>
    <name evidence="1" type="ORF">S03H2_08376</name>
</gene>
<dbReference type="EMBL" id="BARU01004064">
    <property type="protein sequence ID" value="GAH18517.1"/>
    <property type="molecule type" value="Genomic_DNA"/>
</dbReference>
<proteinExistence type="predicted"/>
<dbReference type="InterPro" id="IPR058240">
    <property type="entry name" value="rSAM_sf"/>
</dbReference>
<dbReference type="NCBIfam" id="TIGR04085">
    <property type="entry name" value="rSAM_more_4Fe4S"/>
    <property type="match status" value="1"/>
</dbReference>
<dbReference type="AlphaFoldDB" id="X1DEA0"/>
<comment type="caution">
    <text evidence="1">The sequence shown here is derived from an EMBL/GenBank/DDBJ whole genome shotgun (WGS) entry which is preliminary data.</text>
</comment>
<dbReference type="InterPro" id="IPR023885">
    <property type="entry name" value="4Fe4S-binding_SPASM_dom"/>
</dbReference>
<reference evidence="1" key="1">
    <citation type="journal article" date="2014" name="Front. Microbiol.">
        <title>High frequency of phylogenetically diverse reductive dehalogenase-homologous genes in deep subseafloor sedimentary metagenomes.</title>
        <authorList>
            <person name="Kawai M."/>
            <person name="Futagami T."/>
            <person name="Toyoda A."/>
            <person name="Takaki Y."/>
            <person name="Nishi S."/>
            <person name="Hori S."/>
            <person name="Arai W."/>
            <person name="Tsubouchi T."/>
            <person name="Morono Y."/>
            <person name="Uchiyama I."/>
            <person name="Ito T."/>
            <person name="Fujiyama A."/>
            <person name="Inagaki F."/>
            <person name="Takami H."/>
        </authorList>
    </citation>
    <scope>NUCLEOTIDE SEQUENCE</scope>
    <source>
        <strain evidence="1">Expedition CK06-06</strain>
    </source>
</reference>
<dbReference type="SUPFAM" id="SSF102114">
    <property type="entry name" value="Radical SAM enzymes"/>
    <property type="match status" value="1"/>
</dbReference>
<evidence type="ECO:0008006" key="2">
    <source>
        <dbReference type="Google" id="ProtNLM"/>
    </source>
</evidence>
<evidence type="ECO:0000313" key="1">
    <source>
        <dbReference type="EMBL" id="GAH18517.1"/>
    </source>
</evidence>
<dbReference type="PANTHER" id="PTHR11228:SF7">
    <property type="entry name" value="PQQA PEPTIDE CYCLASE"/>
    <property type="match status" value="1"/>
</dbReference>
<accession>X1DEA0</accession>
<dbReference type="Gene3D" id="3.20.20.70">
    <property type="entry name" value="Aldolase class I"/>
    <property type="match status" value="1"/>
</dbReference>
<dbReference type="InterPro" id="IPR013785">
    <property type="entry name" value="Aldolase_TIM"/>
</dbReference>
<feature type="non-terminal residue" evidence="1">
    <location>
        <position position="271"/>
    </location>
</feature>
<name>X1DEA0_9ZZZZ</name>
<dbReference type="PANTHER" id="PTHR11228">
    <property type="entry name" value="RADICAL SAM DOMAIN PROTEIN"/>
    <property type="match status" value="1"/>
</dbReference>
<dbReference type="InterPro" id="IPR050377">
    <property type="entry name" value="Radical_SAM_PqqE_MftC-like"/>
</dbReference>